<evidence type="ECO:0000256" key="2">
    <source>
        <dbReference type="SAM" id="Phobius"/>
    </source>
</evidence>
<gene>
    <name evidence="3" type="ORF">PGO_130070</name>
</gene>
<feature type="transmembrane region" description="Helical" evidence="2">
    <location>
        <begin position="483"/>
        <end position="507"/>
    </location>
</feature>
<keyword evidence="2" id="KW-0472">Membrane</keyword>
<feature type="region of interest" description="Disordered" evidence="1">
    <location>
        <begin position="225"/>
        <end position="247"/>
    </location>
</feature>
<keyword evidence="2" id="KW-1133">Transmembrane helix</keyword>
<name>A0A1Y1JMN5_PLAGO</name>
<comment type="caution">
    <text evidence="3">The sequence shown here is derived from an EMBL/GenBank/DDBJ whole genome shotgun (WGS) entry which is preliminary data.</text>
</comment>
<dbReference type="OrthoDB" id="386497at2759"/>
<dbReference type="Proteomes" id="UP000195521">
    <property type="component" value="Unassembled WGS sequence"/>
</dbReference>
<feature type="compositionally biased region" description="Polar residues" evidence="1">
    <location>
        <begin position="312"/>
        <end position="332"/>
    </location>
</feature>
<dbReference type="OMA" id="FLPHEES"/>
<feature type="region of interest" description="Disordered" evidence="1">
    <location>
        <begin position="306"/>
        <end position="333"/>
    </location>
</feature>
<keyword evidence="4" id="KW-1185">Reference proteome</keyword>
<keyword evidence="2" id="KW-0812">Transmembrane</keyword>
<proteinExistence type="predicted"/>
<dbReference type="RefSeq" id="XP_028545324.1">
    <property type="nucleotide sequence ID" value="XM_028689523.1"/>
</dbReference>
<evidence type="ECO:0000256" key="1">
    <source>
        <dbReference type="SAM" id="MobiDB-lite"/>
    </source>
</evidence>
<accession>A0A1Y1JMN5</accession>
<organism evidence="3 4">
    <name type="scientific">Plasmodium gonderi</name>
    <dbReference type="NCBI Taxonomy" id="77519"/>
    <lineage>
        <taxon>Eukaryota</taxon>
        <taxon>Sar</taxon>
        <taxon>Alveolata</taxon>
        <taxon>Apicomplexa</taxon>
        <taxon>Aconoidasida</taxon>
        <taxon>Haemosporida</taxon>
        <taxon>Plasmodiidae</taxon>
        <taxon>Plasmodium</taxon>
        <taxon>Plasmodium (Plasmodium)</taxon>
    </lineage>
</organism>
<dbReference type="AlphaFoldDB" id="A0A1Y1JMN5"/>
<sequence length="559" mass="66602">MSDAENDIWDIVLKKTQSGTIYDELNKEIDEINYKEVCKLLNIDKENEDGYFKLCKKIARNAEYLSKLSNTDAYKYRCSHYRYWFYNELYKLLKNNEEISNIKNVIKNFMNIQKYIVVLFEFYDCHYNFYTTDITELKEKLEEKHLYDYFQNFFTIKSVETCKLVELFQYTKYLNEIKVLYTKHKHEKNCCFSLWWNNCPNYFYCNDDYNPEKILSSLKLSNSENCENMNKPNDPENHRDPQNPQSSEDIMDTFHYAKCTDTSDDRLICNLYPVKYKSPHSASYRILPLDNNKGKDIKTIVSLFLPHEESPKNTTHTEPNDADQNPESSSQKKYFITVSGGSTIRRDAKDKKVYPFNYKRTEEQKEKLQFPSEKKESLIKWKFGNGTVDCSNNNTTNDRYKLCQYIKNIRVNQRYLKDKYAIGSKVKYFKSTFPYSMQNVNVAKNIDGSITYESDGSNVTKYFDSDENYIEISEDKNNILYTMFFRVSVVSLLTLGFIVLFIVYYKYTSLGSWLRKRIMKKKRINESVHRYHRKTPPSGSRKFHTKTRYKPCCIVYETT</sequence>
<dbReference type="GeneID" id="39749473"/>
<reference evidence="4" key="1">
    <citation type="submission" date="2017-04" db="EMBL/GenBank/DDBJ databases">
        <title>Plasmodium gonderi genome.</title>
        <authorList>
            <person name="Arisue N."/>
            <person name="Honma H."/>
            <person name="Kawai S."/>
            <person name="Tougan T."/>
            <person name="Tanabe K."/>
            <person name="Horii T."/>
        </authorList>
    </citation>
    <scope>NUCLEOTIDE SEQUENCE [LARGE SCALE GENOMIC DNA]</scope>
    <source>
        <strain evidence="4">ATCC 30045</strain>
    </source>
</reference>
<protein>
    <submittedName>
        <fullName evidence="3">Variable surface protein</fullName>
    </submittedName>
</protein>
<dbReference type="EMBL" id="BDQF01000014">
    <property type="protein sequence ID" value="GAW82735.1"/>
    <property type="molecule type" value="Genomic_DNA"/>
</dbReference>
<evidence type="ECO:0000313" key="3">
    <source>
        <dbReference type="EMBL" id="GAW82735.1"/>
    </source>
</evidence>
<dbReference type="Pfam" id="PF05795">
    <property type="entry name" value="Plasmodium_Vir"/>
    <property type="match status" value="1"/>
</dbReference>
<evidence type="ECO:0000313" key="4">
    <source>
        <dbReference type="Proteomes" id="UP000195521"/>
    </source>
</evidence>
<dbReference type="InterPro" id="IPR008780">
    <property type="entry name" value="Plasmodium_Vir"/>
</dbReference>